<dbReference type="AlphaFoldDB" id="A0A4Q2DGZ0"/>
<evidence type="ECO:0000313" key="1">
    <source>
        <dbReference type="EMBL" id="RXW18361.1"/>
    </source>
</evidence>
<proteinExistence type="predicted"/>
<reference evidence="1 2" key="1">
    <citation type="submission" date="2019-01" db="EMBL/GenBank/DDBJ databases">
        <title>Draft genome sequence of Psathyrella aberdarensis IHI B618.</title>
        <authorList>
            <person name="Buettner E."/>
            <person name="Kellner H."/>
        </authorList>
    </citation>
    <scope>NUCLEOTIDE SEQUENCE [LARGE SCALE GENOMIC DNA]</scope>
    <source>
        <strain evidence="1 2">IHI B618</strain>
    </source>
</reference>
<name>A0A4Q2DGZ0_9AGAR</name>
<evidence type="ECO:0000313" key="2">
    <source>
        <dbReference type="Proteomes" id="UP000290288"/>
    </source>
</evidence>
<gene>
    <name evidence="1" type="ORF">EST38_g7499</name>
</gene>
<dbReference type="EMBL" id="SDEE01000271">
    <property type="protein sequence ID" value="RXW18361.1"/>
    <property type="molecule type" value="Genomic_DNA"/>
</dbReference>
<comment type="caution">
    <text evidence="1">The sequence shown here is derived from an EMBL/GenBank/DDBJ whole genome shotgun (WGS) entry which is preliminary data.</text>
</comment>
<accession>A0A4Q2DGZ0</accession>
<protein>
    <submittedName>
        <fullName evidence="1">Uncharacterized protein</fullName>
    </submittedName>
</protein>
<sequence>MAGTSKQIVTIEVTPSTRMTRNHADWLIVLKEAATILKRRGVPDTPEP</sequence>
<dbReference type="Proteomes" id="UP000290288">
    <property type="component" value="Unassembled WGS sequence"/>
</dbReference>
<organism evidence="1 2">
    <name type="scientific">Candolleomyces aberdarensis</name>
    <dbReference type="NCBI Taxonomy" id="2316362"/>
    <lineage>
        <taxon>Eukaryota</taxon>
        <taxon>Fungi</taxon>
        <taxon>Dikarya</taxon>
        <taxon>Basidiomycota</taxon>
        <taxon>Agaricomycotina</taxon>
        <taxon>Agaricomycetes</taxon>
        <taxon>Agaricomycetidae</taxon>
        <taxon>Agaricales</taxon>
        <taxon>Agaricineae</taxon>
        <taxon>Psathyrellaceae</taxon>
        <taxon>Candolleomyces</taxon>
    </lineage>
</organism>
<keyword evidence="2" id="KW-1185">Reference proteome</keyword>